<name>X1NWK0_9ZZZZ</name>
<gene>
    <name evidence="4" type="ORF">S06H3_30779</name>
</gene>
<comment type="caution">
    <text evidence="4">The sequence shown here is derived from an EMBL/GenBank/DDBJ whole genome shotgun (WGS) entry which is preliminary data.</text>
</comment>
<feature type="non-terminal residue" evidence="4">
    <location>
        <position position="184"/>
    </location>
</feature>
<evidence type="ECO:0000259" key="3">
    <source>
        <dbReference type="Pfam" id="PF00370"/>
    </source>
</evidence>
<dbReference type="InterPro" id="IPR050406">
    <property type="entry name" value="FGGY_Carb_Kinase"/>
</dbReference>
<dbReference type="Gene3D" id="3.30.420.40">
    <property type="match status" value="1"/>
</dbReference>
<dbReference type="GO" id="GO:0016301">
    <property type="term" value="F:kinase activity"/>
    <property type="evidence" value="ECO:0007669"/>
    <property type="project" value="UniProtKB-KW"/>
</dbReference>
<accession>X1NWK0</accession>
<organism evidence="4">
    <name type="scientific">marine sediment metagenome</name>
    <dbReference type="NCBI Taxonomy" id="412755"/>
    <lineage>
        <taxon>unclassified sequences</taxon>
        <taxon>metagenomes</taxon>
        <taxon>ecological metagenomes</taxon>
    </lineage>
</organism>
<keyword evidence="2" id="KW-0418">Kinase</keyword>
<evidence type="ECO:0000256" key="1">
    <source>
        <dbReference type="ARBA" id="ARBA00022679"/>
    </source>
</evidence>
<dbReference type="Pfam" id="PF00370">
    <property type="entry name" value="FGGY_N"/>
    <property type="match status" value="1"/>
</dbReference>
<evidence type="ECO:0000313" key="4">
    <source>
        <dbReference type="EMBL" id="GAI31170.1"/>
    </source>
</evidence>
<dbReference type="AlphaFoldDB" id="X1NWK0"/>
<dbReference type="InterPro" id="IPR018484">
    <property type="entry name" value="FGGY_N"/>
</dbReference>
<dbReference type="InterPro" id="IPR043129">
    <property type="entry name" value="ATPase_NBD"/>
</dbReference>
<dbReference type="InterPro" id="IPR018483">
    <property type="entry name" value="Carb_kinase_FGGY_CS"/>
</dbReference>
<proteinExistence type="predicted"/>
<dbReference type="GO" id="GO:0005975">
    <property type="term" value="P:carbohydrate metabolic process"/>
    <property type="evidence" value="ECO:0007669"/>
    <property type="project" value="InterPro"/>
</dbReference>
<dbReference type="PANTHER" id="PTHR43095">
    <property type="entry name" value="SUGAR KINASE"/>
    <property type="match status" value="1"/>
</dbReference>
<keyword evidence="1" id="KW-0808">Transferase</keyword>
<evidence type="ECO:0000256" key="2">
    <source>
        <dbReference type="ARBA" id="ARBA00022777"/>
    </source>
</evidence>
<reference evidence="4" key="1">
    <citation type="journal article" date="2014" name="Front. Microbiol.">
        <title>High frequency of phylogenetically diverse reductive dehalogenase-homologous genes in deep subseafloor sedimentary metagenomes.</title>
        <authorList>
            <person name="Kawai M."/>
            <person name="Futagami T."/>
            <person name="Toyoda A."/>
            <person name="Takaki Y."/>
            <person name="Nishi S."/>
            <person name="Hori S."/>
            <person name="Arai W."/>
            <person name="Tsubouchi T."/>
            <person name="Morono Y."/>
            <person name="Uchiyama I."/>
            <person name="Ito T."/>
            <person name="Fujiyama A."/>
            <person name="Inagaki F."/>
            <person name="Takami H."/>
        </authorList>
    </citation>
    <scope>NUCLEOTIDE SEQUENCE</scope>
    <source>
        <strain evidence="4">Expedition CK06-06</strain>
    </source>
</reference>
<dbReference type="PROSITE" id="PS00933">
    <property type="entry name" value="FGGY_KINASES_1"/>
    <property type="match status" value="1"/>
</dbReference>
<dbReference type="PANTHER" id="PTHR43095:SF5">
    <property type="entry name" value="XYLULOSE KINASE"/>
    <property type="match status" value="1"/>
</dbReference>
<dbReference type="GO" id="GO:0016773">
    <property type="term" value="F:phosphotransferase activity, alcohol group as acceptor"/>
    <property type="evidence" value="ECO:0007669"/>
    <property type="project" value="InterPro"/>
</dbReference>
<sequence length="184" mass="20639">MSYLIGIDVGTTGTKVLLINEDGAVISKAFREYPLHTPQLGWAEQDPEDWWNATVKGVKKVLDDSELRGGEVTALGLTGQMHGSVFLDKENRVLRPAILWCDQRTAPQCVEITEKIGRDRLIQLTCNPAFTGFTAPKILWVRENEPDIYERSNKILLPKDYIRFKLTSDYATDVSDASGTLLLN</sequence>
<feature type="domain" description="Carbohydrate kinase FGGY N-terminal" evidence="3">
    <location>
        <begin position="3"/>
        <end position="184"/>
    </location>
</feature>
<dbReference type="EMBL" id="BARV01018155">
    <property type="protein sequence ID" value="GAI31170.1"/>
    <property type="molecule type" value="Genomic_DNA"/>
</dbReference>
<dbReference type="SUPFAM" id="SSF53067">
    <property type="entry name" value="Actin-like ATPase domain"/>
    <property type="match status" value="1"/>
</dbReference>
<protein>
    <recommendedName>
        <fullName evidence="3">Carbohydrate kinase FGGY N-terminal domain-containing protein</fullName>
    </recommendedName>
</protein>